<dbReference type="STRING" id="675824.A0A1E3QA21"/>
<dbReference type="Proteomes" id="UP000094385">
    <property type="component" value="Unassembled WGS sequence"/>
</dbReference>
<dbReference type="SUPFAM" id="SSF103473">
    <property type="entry name" value="MFS general substrate transporter"/>
    <property type="match status" value="1"/>
</dbReference>
<dbReference type="GO" id="GO:0016020">
    <property type="term" value="C:membrane"/>
    <property type="evidence" value="ECO:0007669"/>
    <property type="project" value="UniProtKB-SubCell"/>
</dbReference>
<keyword evidence="5 6" id="KW-0472">Membrane</keyword>
<accession>A0A1E3QA21</accession>
<dbReference type="AlphaFoldDB" id="A0A1E3QA21"/>
<dbReference type="InterPro" id="IPR036259">
    <property type="entry name" value="MFS_trans_sf"/>
</dbReference>
<evidence type="ECO:0000256" key="1">
    <source>
        <dbReference type="ARBA" id="ARBA00004141"/>
    </source>
</evidence>
<protein>
    <submittedName>
        <fullName evidence="7">Uncharacterized protein</fullName>
    </submittedName>
</protein>
<evidence type="ECO:0000313" key="7">
    <source>
        <dbReference type="EMBL" id="ODQ74543.1"/>
    </source>
</evidence>
<evidence type="ECO:0000313" key="8">
    <source>
        <dbReference type="Proteomes" id="UP000094385"/>
    </source>
</evidence>
<evidence type="ECO:0000256" key="3">
    <source>
        <dbReference type="ARBA" id="ARBA00022692"/>
    </source>
</evidence>
<name>A0A1E3QA21_LIPST</name>
<sequence length="254" mass="29236">MILFGISGSLASMISRWLFIIDGIISIPIACMGFIFFPDFPTTTRAIWLNEQQRALAIRRMDEVGRPPPRRMTVKRFVMVWFQWRTHAYLWTNLMSGLLVNQLTYMSLWLNLYITLFKKSTSLRPSATPLPLCPRTFMPLFLITPAGDDSEIRRILPAAGNMLMFGFNACVPVLIFPTPKAPVFLVGYSCSARFALSVFWEFFLCASCSFVARSNWDMSGTKMDCLFLLSSRRSVFRGMKSAPAMRHRLRRRRQ</sequence>
<feature type="transmembrane region" description="Helical" evidence="6">
    <location>
        <begin position="17"/>
        <end position="37"/>
    </location>
</feature>
<evidence type="ECO:0000256" key="5">
    <source>
        <dbReference type="ARBA" id="ARBA00023136"/>
    </source>
</evidence>
<reference evidence="7 8" key="1">
    <citation type="journal article" date="2016" name="Proc. Natl. Acad. Sci. U.S.A.">
        <title>Comparative genomics of biotechnologically important yeasts.</title>
        <authorList>
            <person name="Riley R."/>
            <person name="Haridas S."/>
            <person name="Wolfe K.H."/>
            <person name="Lopes M.R."/>
            <person name="Hittinger C.T."/>
            <person name="Goeker M."/>
            <person name="Salamov A.A."/>
            <person name="Wisecaver J.H."/>
            <person name="Long T.M."/>
            <person name="Calvey C.H."/>
            <person name="Aerts A.L."/>
            <person name="Barry K.W."/>
            <person name="Choi C."/>
            <person name="Clum A."/>
            <person name="Coughlan A.Y."/>
            <person name="Deshpande S."/>
            <person name="Douglass A.P."/>
            <person name="Hanson S.J."/>
            <person name="Klenk H.-P."/>
            <person name="LaButti K.M."/>
            <person name="Lapidus A."/>
            <person name="Lindquist E.A."/>
            <person name="Lipzen A.M."/>
            <person name="Meier-Kolthoff J.P."/>
            <person name="Ohm R.A."/>
            <person name="Otillar R.P."/>
            <person name="Pangilinan J.L."/>
            <person name="Peng Y."/>
            <person name="Rokas A."/>
            <person name="Rosa C.A."/>
            <person name="Scheuner C."/>
            <person name="Sibirny A.A."/>
            <person name="Slot J.C."/>
            <person name="Stielow J.B."/>
            <person name="Sun H."/>
            <person name="Kurtzman C.P."/>
            <person name="Blackwell M."/>
            <person name="Grigoriev I.V."/>
            <person name="Jeffries T.W."/>
        </authorList>
    </citation>
    <scope>NUCLEOTIDE SEQUENCE [LARGE SCALE GENOMIC DNA]</scope>
    <source>
        <strain evidence="7 8">NRRL Y-11557</strain>
    </source>
</reference>
<comment type="subcellular location">
    <subcellularLocation>
        <location evidence="1">Membrane</location>
        <topology evidence="1">Multi-pass membrane protein</topology>
    </subcellularLocation>
</comment>
<keyword evidence="2" id="KW-0813">Transport</keyword>
<dbReference type="GO" id="GO:0022857">
    <property type="term" value="F:transmembrane transporter activity"/>
    <property type="evidence" value="ECO:0007669"/>
    <property type="project" value="TreeGrafter"/>
</dbReference>
<dbReference type="EMBL" id="KV454292">
    <property type="protein sequence ID" value="ODQ74543.1"/>
    <property type="molecule type" value="Genomic_DNA"/>
</dbReference>
<gene>
    <name evidence="7" type="ORF">LIPSTDRAFT_116838</name>
</gene>
<feature type="transmembrane region" description="Helical" evidence="6">
    <location>
        <begin position="155"/>
        <end position="174"/>
    </location>
</feature>
<dbReference type="OrthoDB" id="3639251at2759"/>
<keyword evidence="8" id="KW-1185">Reference proteome</keyword>
<evidence type="ECO:0000256" key="4">
    <source>
        <dbReference type="ARBA" id="ARBA00022989"/>
    </source>
</evidence>
<feature type="transmembrane region" description="Helical" evidence="6">
    <location>
        <begin position="194"/>
        <end position="212"/>
    </location>
</feature>
<dbReference type="PANTHER" id="PTHR43791">
    <property type="entry name" value="PERMEASE-RELATED"/>
    <property type="match status" value="1"/>
</dbReference>
<evidence type="ECO:0000256" key="2">
    <source>
        <dbReference type="ARBA" id="ARBA00022448"/>
    </source>
</evidence>
<dbReference type="PANTHER" id="PTHR43791:SF28">
    <property type="entry name" value="MAJOR FACILITATOR SUPERFAMILY (MFS) PROFILE DOMAIN-CONTAINING PROTEIN"/>
    <property type="match status" value="1"/>
</dbReference>
<keyword evidence="3 6" id="KW-0812">Transmembrane</keyword>
<evidence type="ECO:0000256" key="6">
    <source>
        <dbReference type="SAM" id="Phobius"/>
    </source>
</evidence>
<proteinExistence type="predicted"/>
<keyword evidence="4 6" id="KW-1133">Transmembrane helix</keyword>
<organism evidence="7 8">
    <name type="scientific">Lipomyces starkeyi NRRL Y-11557</name>
    <dbReference type="NCBI Taxonomy" id="675824"/>
    <lineage>
        <taxon>Eukaryota</taxon>
        <taxon>Fungi</taxon>
        <taxon>Dikarya</taxon>
        <taxon>Ascomycota</taxon>
        <taxon>Saccharomycotina</taxon>
        <taxon>Lipomycetes</taxon>
        <taxon>Lipomycetales</taxon>
        <taxon>Lipomycetaceae</taxon>
        <taxon>Lipomyces</taxon>
    </lineage>
</organism>